<reference evidence="1 2" key="1">
    <citation type="submission" date="2021-06" db="EMBL/GenBank/DDBJ databases">
        <authorList>
            <person name="Palmer J.M."/>
        </authorList>
    </citation>
    <scope>NUCLEOTIDE SEQUENCE [LARGE SCALE GENOMIC DNA]</scope>
    <source>
        <strain evidence="1 2">GA_2019</strain>
        <tissue evidence="1">Muscle</tissue>
    </source>
</reference>
<accession>A0ABV0PDD0</accession>
<dbReference type="Proteomes" id="UP001476798">
    <property type="component" value="Unassembled WGS sequence"/>
</dbReference>
<proteinExistence type="predicted"/>
<sequence length="100" mass="11279">MSLIWLVANCKQHSLRLFFNNCASSKKARVNSCLVKGFSHSRNVKISHPSSVAAYPCRLAGAHLQSMGETQGTLWTCCHKIFGHYVFFICRNDRKSYIGL</sequence>
<keyword evidence="2" id="KW-1185">Reference proteome</keyword>
<comment type="caution">
    <text evidence="1">The sequence shown here is derived from an EMBL/GenBank/DDBJ whole genome shotgun (WGS) entry which is preliminary data.</text>
</comment>
<organism evidence="1 2">
    <name type="scientific">Goodea atripinnis</name>
    <dbReference type="NCBI Taxonomy" id="208336"/>
    <lineage>
        <taxon>Eukaryota</taxon>
        <taxon>Metazoa</taxon>
        <taxon>Chordata</taxon>
        <taxon>Craniata</taxon>
        <taxon>Vertebrata</taxon>
        <taxon>Euteleostomi</taxon>
        <taxon>Actinopterygii</taxon>
        <taxon>Neopterygii</taxon>
        <taxon>Teleostei</taxon>
        <taxon>Neoteleostei</taxon>
        <taxon>Acanthomorphata</taxon>
        <taxon>Ovalentaria</taxon>
        <taxon>Atherinomorphae</taxon>
        <taxon>Cyprinodontiformes</taxon>
        <taxon>Goodeidae</taxon>
        <taxon>Goodea</taxon>
    </lineage>
</organism>
<name>A0ABV0PDD0_9TELE</name>
<evidence type="ECO:0000313" key="1">
    <source>
        <dbReference type="EMBL" id="MEQ2181431.1"/>
    </source>
</evidence>
<evidence type="ECO:0000313" key="2">
    <source>
        <dbReference type="Proteomes" id="UP001476798"/>
    </source>
</evidence>
<protein>
    <submittedName>
        <fullName evidence="1">Uncharacterized protein</fullName>
    </submittedName>
</protein>
<dbReference type="EMBL" id="JAHRIO010070671">
    <property type="protein sequence ID" value="MEQ2181431.1"/>
    <property type="molecule type" value="Genomic_DNA"/>
</dbReference>
<gene>
    <name evidence="1" type="ORF">GOODEAATRI_011483</name>
</gene>